<dbReference type="Proteomes" id="UP000749040">
    <property type="component" value="Unassembled WGS sequence"/>
</dbReference>
<keyword evidence="3" id="KW-0560">Oxidoreductase</keyword>
<evidence type="ECO:0000256" key="1">
    <source>
        <dbReference type="ARBA" id="ARBA00022559"/>
    </source>
</evidence>
<dbReference type="Gene3D" id="3.40.30.10">
    <property type="entry name" value="Glutaredoxin"/>
    <property type="match status" value="1"/>
</dbReference>
<gene>
    <name evidence="6" type="ORF">ITX44_34685</name>
</gene>
<dbReference type="InterPro" id="IPR000866">
    <property type="entry name" value="AhpC/TSA"/>
</dbReference>
<evidence type="ECO:0000313" key="7">
    <source>
        <dbReference type="Proteomes" id="UP000749040"/>
    </source>
</evidence>
<dbReference type="EMBL" id="JADKYB010000027">
    <property type="protein sequence ID" value="MBM9509613.1"/>
    <property type="molecule type" value="Genomic_DNA"/>
</dbReference>
<dbReference type="RefSeq" id="WP_205362933.1">
    <property type="nucleotide sequence ID" value="NZ_JADKYB010000027.1"/>
</dbReference>
<comment type="caution">
    <text evidence="6">The sequence shown here is derived from an EMBL/GenBank/DDBJ whole genome shotgun (WGS) entry which is preliminary data.</text>
</comment>
<name>A0ABS2U1X5_9ACTN</name>
<keyword evidence="4" id="KW-0676">Redox-active center</keyword>
<dbReference type="PROSITE" id="PS51352">
    <property type="entry name" value="THIOREDOXIN_2"/>
    <property type="match status" value="1"/>
</dbReference>
<dbReference type="InterPro" id="IPR024706">
    <property type="entry name" value="Peroxiredoxin_AhpC-typ"/>
</dbReference>
<evidence type="ECO:0000256" key="2">
    <source>
        <dbReference type="ARBA" id="ARBA00022862"/>
    </source>
</evidence>
<keyword evidence="2" id="KW-0049">Antioxidant</keyword>
<evidence type="ECO:0000256" key="4">
    <source>
        <dbReference type="ARBA" id="ARBA00023284"/>
    </source>
</evidence>
<dbReference type="Pfam" id="PF00578">
    <property type="entry name" value="AhpC-TSA"/>
    <property type="match status" value="1"/>
</dbReference>
<dbReference type="CDD" id="cd03018">
    <property type="entry name" value="PRX_AhpE_like"/>
    <property type="match status" value="1"/>
</dbReference>
<reference evidence="6 7" key="1">
    <citation type="submission" date="2021-01" db="EMBL/GenBank/DDBJ databases">
        <title>Streptomyces acididurans sp. nov., isolated from a peat swamp forest soil.</title>
        <authorList>
            <person name="Chantavorakit T."/>
            <person name="Duangmal K."/>
        </authorList>
    </citation>
    <scope>NUCLEOTIDE SEQUENCE [LARGE SCALE GENOMIC DNA]</scope>
    <source>
        <strain evidence="6 7">KK5PA1</strain>
    </source>
</reference>
<organism evidence="6 7">
    <name type="scientific">Actinacidiphila acididurans</name>
    <dbReference type="NCBI Taxonomy" id="2784346"/>
    <lineage>
        <taxon>Bacteria</taxon>
        <taxon>Bacillati</taxon>
        <taxon>Actinomycetota</taxon>
        <taxon>Actinomycetes</taxon>
        <taxon>Kitasatosporales</taxon>
        <taxon>Streptomycetaceae</taxon>
        <taxon>Actinacidiphila</taxon>
    </lineage>
</organism>
<accession>A0ABS2U1X5</accession>
<protein>
    <submittedName>
        <fullName evidence="6">Peroxiredoxin</fullName>
    </submittedName>
</protein>
<keyword evidence="1" id="KW-0575">Peroxidase</keyword>
<evidence type="ECO:0000259" key="5">
    <source>
        <dbReference type="PROSITE" id="PS51352"/>
    </source>
</evidence>
<proteinExistence type="predicted"/>
<dbReference type="InterPro" id="IPR050455">
    <property type="entry name" value="Tpx_Peroxidase_subfamily"/>
</dbReference>
<sequence>MEGTVIAEGQLAPDFTLSDQHGRQVRLSDLRGHKNVLLMFFPFAFTSVCTGELRAVQEELDAFQNENVQVLAVSCDSMHALRVFADAEGLDFPLLSDFWPHGTASRAYGVFAEDKGCALRGTFVVDTAGIVRWTIVNGLPEARDLREYAKALQALRPEGTGH</sequence>
<dbReference type="InterPro" id="IPR013766">
    <property type="entry name" value="Thioredoxin_domain"/>
</dbReference>
<feature type="domain" description="Thioredoxin" evidence="5">
    <location>
        <begin position="6"/>
        <end position="157"/>
    </location>
</feature>
<keyword evidence="7" id="KW-1185">Reference proteome</keyword>
<dbReference type="PIRSF" id="PIRSF000239">
    <property type="entry name" value="AHPC"/>
    <property type="match status" value="1"/>
</dbReference>
<dbReference type="PANTHER" id="PTHR43110:SF1">
    <property type="entry name" value="THIOL PEROXIDASE"/>
    <property type="match status" value="1"/>
</dbReference>
<dbReference type="PANTHER" id="PTHR43110">
    <property type="entry name" value="THIOL PEROXIDASE"/>
    <property type="match status" value="1"/>
</dbReference>
<evidence type="ECO:0000256" key="3">
    <source>
        <dbReference type="ARBA" id="ARBA00023002"/>
    </source>
</evidence>
<evidence type="ECO:0000313" key="6">
    <source>
        <dbReference type="EMBL" id="MBM9509613.1"/>
    </source>
</evidence>
<dbReference type="InterPro" id="IPR036249">
    <property type="entry name" value="Thioredoxin-like_sf"/>
</dbReference>
<dbReference type="SUPFAM" id="SSF52833">
    <property type="entry name" value="Thioredoxin-like"/>
    <property type="match status" value="1"/>
</dbReference>